<organism evidence="4 5">
    <name type="scientific">Defluviicoccus vanus</name>
    <dbReference type="NCBI Taxonomy" id="111831"/>
    <lineage>
        <taxon>Bacteria</taxon>
        <taxon>Pseudomonadati</taxon>
        <taxon>Pseudomonadota</taxon>
        <taxon>Alphaproteobacteria</taxon>
        <taxon>Rhodospirillales</taxon>
        <taxon>Rhodospirillaceae</taxon>
        <taxon>Defluviicoccus</taxon>
    </lineage>
</organism>
<dbReference type="GO" id="GO:1904680">
    <property type="term" value="F:peptide transmembrane transporter activity"/>
    <property type="evidence" value="ECO:0007669"/>
    <property type="project" value="TreeGrafter"/>
</dbReference>
<accession>A0A7H1N6A4</accession>
<keyword evidence="5" id="KW-1185">Reference proteome</keyword>
<dbReference type="Pfam" id="PF00496">
    <property type="entry name" value="SBP_bac_5"/>
    <property type="match status" value="1"/>
</dbReference>
<comment type="similarity">
    <text evidence="2">Belongs to the bacterial solute-binding protein 5 family.</text>
</comment>
<evidence type="ECO:0000259" key="3">
    <source>
        <dbReference type="Pfam" id="PF00496"/>
    </source>
</evidence>
<dbReference type="EMBL" id="CP053923">
    <property type="protein sequence ID" value="QNT71240.1"/>
    <property type="molecule type" value="Genomic_DNA"/>
</dbReference>
<dbReference type="GO" id="GO:0015833">
    <property type="term" value="P:peptide transport"/>
    <property type="evidence" value="ECO:0007669"/>
    <property type="project" value="TreeGrafter"/>
</dbReference>
<dbReference type="Proteomes" id="UP000516369">
    <property type="component" value="Chromosome"/>
</dbReference>
<evidence type="ECO:0000256" key="2">
    <source>
        <dbReference type="ARBA" id="ARBA00005695"/>
    </source>
</evidence>
<reference evidence="4 5" key="1">
    <citation type="submission" date="2020-05" db="EMBL/GenBank/DDBJ databases">
        <title>Complete closed genome sequence of Defluviicoccus vanus.</title>
        <authorList>
            <person name="Bessarab I."/>
            <person name="Arumugam K."/>
            <person name="Maszenan A.M."/>
            <person name="Seviour R.J."/>
            <person name="Williams R.B."/>
        </authorList>
    </citation>
    <scope>NUCLEOTIDE SEQUENCE [LARGE SCALE GENOMIC DNA]</scope>
    <source>
        <strain evidence="4 5">Ben 114</strain>
    </source>
</reference>
<dbReference type="PANTHER" id="PTHR30290">
    <property type="entry name" value="PERIPLASMIC BINDING COMPONENT OF ABC TRANSPORTER"/>
    <property type="match status" value="1"/>
</dbReference>
<dbReference type="Gene3D" id="3.10.105.10">
    <property type="entry name" value="Dipeptide-binding Protein, Domain 3"/>
    <property type="match status" value="1"/>
</dbReference>
<name>A0A7H1N6A4_9PROT</name>
<evidence type="ECO:0000256" key="1">
    <source>
        <dbReference type="ARBA" id="ARBA00004418"/>
    </source>
</evidence>
<dbReference type="AlphaFoldDB" id="A0A7H1N6A4"/>
<evidence type="ECO:0000313" key="4">
    <source>
        <dbReference type="EMBL" id="QNT71240.1"/>
    </source>
</evidence>
<dbReference type="Gene3D" id="3.40.190.10">
    <property type="entry name" value="Periplasmic binding protein-like II"/>
    <property type="match status" value="1"/>
</dbReference>
<dbReference type="PANTHER" id="PTHR30290:SF62">
    <property type="entry name" value="OLIGOPEPTIDE ABC TRANSPORTER, PERIPLASMIC OLIGOPEPTIDE-BINDING PROTEIN"/>
    <property type="match status" value="1"/>
</dbReference>
<dbReference type="KEGG" id="dvn:HQ394_09615"/>
<proteinExistence type="inferred from homology"/>
<protein>
    <submittedName>
        <fullName evidence="4">ABC transporter substrate-binding protein</fullName>
    </submittedName>
</protein>
<evidence type="ECO:0000313" key="5">
    <source>
        <dbReference type="Proteomes" id="UP000516369"/>
    </source>
</evidence>
<dbReference type="InterPro" id="IPR000914">
    <property type="entry name" value="SBP_5_dom"/>
</dbReference>
<dbReference type="InterPro" id="IPR039424">
    <property type="entry name" value="SBP_5"/>
</dbReference>
<dbReference type="SUPFAM" id="SSF53850">
    <property type="entry name" value="Periplasmic binding protein-like II"/>
    <property type="match status" value="1"/>
</dbReference>
<comment type="subcellular location">
    <subcellularLocation>
        <location evidence="1">Periplasm</location>
    </subcellularLocation>
</comment>
<dbReference type="CDD" id="cd08500">
    <property type="entry name" value="PBP2_NikA_DppA_OppA_like_4"/>
    <property type="match status" value="1"/>
</dbReference>
<sequence length="640" mass="71249">MTRSTPTAAAEMIEPPVLAPLVAAGTLPPVQQRLPAIPQVVPMDVAGRTPGRYGGTLRMLMSQPKDVRMMVVYGYARLVGYDETWALVPDLLAGIEEEGEKVFTLHLRPGHKWSDGQPFTSEDFRFFWENVANNPELSPGGPDRFLLAGGKPPRVEFPDATTVRYSWDTPNPFFLPALAGARPDYIFLPAHYLKQFHPAYTPPDALKALAKEQGARNWVALFMNKAQPYKNDNPDLPTLEPWVLKTLPPSSRFLFERNPFYHRIDDAGHQLPYVDQVAMSIVSASLIPAKAAAGDADLQARGLTFDNYTVLKQGERRNDYQVRLWRSARGSELALYPNLNATDPQWRALLRDVRFRRALSLAIDRTEINEVVYYGLAQEGNDTVLPESPLYEPDFATAWARFDLAAANRLLDEIGLTQRGTSGIRQLPDGVPLRLVAETAGEDPTQVAILQLIRDSLFEAGIQLLIKPEQRELMRNRVFSGAALLSVWYGLENGLATPTLSPQELAPTNQQQLCWPKWGQYYESNGRSGEPVDLEPAASLLALNTAWTSAASRAEQAALWQRMLAIRAEQAFSIGTVRGVPQPVIVNARLRNVPERGLYNWEPGAHFGVYHPDTFWFDEAPPVSSPRAVDRSNNADVPGP</sequence>
<feature type="domain" description="Solute-binding protein family 5" evidence="3">
    <location>
        <begin position="87"/>
        <end position="488"/>
    </location>
</feature>
<gene>
    <name evidence="4" type="ORF">HQ394_09615</name>
</gene>